<proteinExistence type="inferred from homology"/>
<organism evidence="4">
    <name type="scientific">Caldithrix abyssi</name>
    <dbReference type="NCBI Taxonomy" id="187145"/>
    <lineage>
        <taxon>Bacteria</taxon>
        <taxon>Pseudomonadati</taxon>
        <taxon>Calditrichota</taxon>
        <taxon>Calditrichia</taxon>
        <taxon>Calditrichales</taxon>
        <taxon>Calditrichaceae</taxon>
        <taxon>Caldithrix</taxon>
    </lineage>
</organism>
<accession>A0A7V4U2T6</accession>
<gene>
    <name evidence="4" type="ORF">ENK44_11270</name>
</gene>
<dbReference type="GO" id="GO:0015562">
    <property type="term" value="F:efflux transmembrane transporter activity"/>
    <property type="evidence" value="ECO:0007669"/>
    <property type="project" value="InterPro"/>
</dbReference>
<feature type="chain" id="PRO_5030928122" evidence="3">
    <location>
        <begin position="28"/>
        <end position="447"/>
    </location>
</feature>
<dbReference type="PROSITE" id="PS51257">
    <property type="entry name" value="PROKAR_LIPOPROTEIN"/>
    <property type="match status" value="1"/>
</dbReference>
<dbReference type="InterPro" id="IPR010131">
    <property type="entry name" value="MdtP/NodT-like"/>
</dbReference>
<sequence>MNKTIITVVSFGTAALLLLSCGSSRRAAVPIAETPLLAEQPKQTDTLTTGTIQVGDTISLIDAVKLALDNNPGLKVYYSEIKAREARTWQESLLPNPELDVEMENLFGSGLYKSLNSSETTISLGQLIQLAGKREKRTKVAALQSDLANWDYEAKRLDVFTEVVSAFTFMLASQERIKVYEELHELATEFVKTISSRVKAGKISPAELARAQVELSVTDIELKRARRELKAARQRLAATWGSVSPEFQSVKGKLDIPPDIPPLEKLMALIVDNPDLMRWTVEMEERRAVKELEKARAVPDPFVRGGYRYLNESKDNAFVVGFSIPLPVFNRNQGAVQEAEYQVRKAEQQRRTTETSIKTRLAESYQQLSALYNEAITLKEEIIPDAGEAFEVIKQGYLMGKFASIDVLVAQRTLFEARVRYLNSLTEFNQTVADIERLTGHSLANVK</sequence>
<dbReference type="Pfam" id="PF02321">
    <property type="entry name" value="OEP"/>
    <property type="match status" value="2"/>
</dbReference>
<dbReference type="Proteomes" id="UP000885779">
    <property type="component" value="Unassembled WGS sequence"/>
</dbReference>
<keyword evidence="3" id="KW-0732">Signal</keyword>
<reference evidence="4" key="1">
    <citation type="journal article" date="2020" name="mSystems">
        <title>Genome- and Community-Level Interaction Insights into Carbon Utilization and Element Cycling Functions of Hydrothermarchaeota in Hydrothermal Sediment.</title>
        <authorList>
            <person name="Zhou Z."/>
            <person name="Liu Y."/>
            <person name="Xu W."/>
            <person name="Pan J."/>
            <person name="Luo Z.H."/>
            <person name="Li M."/>
        </authorList>
    </citation>
    <scope>NUCLEOTIDE SEQUENCE [LARGE SCALE GENOMIC DNA]</scope>
    <source>
        <strain evidence="4">HyVt-577</strain>
    </source>
</reference>
<evidence type="ECO:0000256" key="1">
    <source>
        <dbReference type="ARBA" id="ARBA00007613"/>
    </source>
</evidence>
<dbReference type="PANTHER" id="PTHR30203">
    <property type="entry name" value="OUTER MEMBRANE CATION EFFLUX PROTEIN"/>
    <property type="match status" value="1"/>
</dbReference>
<keyword evidence="2" id="KW-0175">Coiled coil</keyword>
<name>A0A7V4U2T6_CALAY</name>
<evidence type="ECO:0000256" key="3">
    <source>
        <dbReference type="SAM" id="SignalP"/>
    </source>
</evidence>
<feature type="coiled-coil region" evidence="2">
    <location>
        <begin position="208"/>
        <end position="235"/>
    </location>
</feature>
<evidence type="ECO:0000256" key="2">
    <source>
        <dbReference type="SAM" id="Coils"/>
    </source>
</evidence>
<feature type="signal peptide" evidence="3">
    <location>
        <begin position="1"/>
        <end position="27"/>
    </location>
</feature>
<protein>
    <submittedName>
        <fullName evidence="4">TolC family protein</fullName>
    </submittedName>
</protein>
<dbReference type="EMBL" id="DRQG01000106">
    <property type="protein sequence ID" value="HGY56277.1"/>
    <property type="molecule type" value="Genomic_DNA"/>
</dbReference>
<comment type="similarity">
    <text evidence="1">Belongs to the outer membrane factor (OMF) (TC 1.B.17) family.</text>
</comment>
<evidence type="ECO:0000313" key="4">
    <source>
        <dbReference type="EMBL" id="HGY56277.1"/>
    </source>
</evidence>
<dbReference type="AlphaFoldDB" id="A0A7V4U2T6"/>
<dbReference type="PANTHER" id="PTHR30203:SF24">
    <property type="entry name" value="BLR4935 PROTEIN"/>
    <property type="match status" value="1"/>
</dbReference>
<comment type="caution">
    <text evidence="4">The sequence shown here is derived from an EMBL/GenBank/DDBJ whole genome shotgun (WGS) entry which is preliminary data.</text>
</comment>
<dbReference type="Gene3D" id="1.20.1600.10">
    <property type="entry name" value="Outer membrane efflux proteins (OEP)"/>
    <property type="match status" value="1"/>
</dbReference>
<dbReference type="SUPFAM" id="SSF56954">
    <property type="entry name" value="Outer membrane efflux proteins (OEP)"/>
    <property type="match status" value="1"/>
</dbReference>
<dbReference type="InterPro" id="IPR003423">
    <property type="entry name" value="OMP_efflux"/>
</dbReference>